<reference evidence="3" key="1">
    <citation type="journal article" date="2019" name="Int. J. Syst. Evol. Microbiol.">
        <title>The Global Catalogue of Microorganisms (GCM) 10K type strain sequencing project: providing services to taxonomists for standard genome sequencing and annotation.</title>
        <authorList>
            <consortium name="The Broad Institute Genomics Platform"/>
            <consortium name="The Broad Institute Genome Sequencing Center for Infectious Disease"/>
            <person name="Wu L."/>
            <person name="Ma J."/>
        </authorList>
    </citation>
    <scope>NUCLEOTIDE SEQUENCE [LARGE SCALE GENOMIC DNA]</scope>
    <source>
        <strain evidence="3">JCM 18410</strain>
    </source>
</reference>
<protein>
    <submittedName>
        <fullName evidence="2">Uncharacterized protein</fullName>
    </submittedName>
</protein>
<name>A0ABP9JV79_9ACTN</name>
<sequence length="141" mass="14961">MIARHHARAPGDGHCVQPVMGLTATDEREGAEISRQILRALTEAGVKAVCVGHLHELSRGLYASLAHRVGTVFLRAERTPDGRRTHRSVAGAPEPTSYDADLYGLVFHTPARTAVHVPGPATTGEQPSRAVVDGEEQGSVG</sequence>
<feature type="region of interest" description="Disordered" evidence="1">
    <location>
        <begin position="117"/>
        <end position="141"/>
    </location>
</feature>
<keyword evidence="3" id="KW-1185">Reference proteome</keyword>
<accession>A0ABP9JV79</accession>
<organism evidence="2 3">
    <name type="scientific">Streptomyces similanensis</name>
    <dbReference type="NCBI Taxonomy" id="1274988"/>
    <lineage>
        <taxon>Bacteria</taxon>
        <taxon>Bacillati</taxon>
        <taxon>Actinomycetota</taxon>
        <taxon>Actinomycetes</taxon>
        <taxon>Kitasatosporales</taxon>
        <taxon>Streptomycetaceae</taxon>
        <taxon>Streptomyces</taxon>
    </lineage>
</organism>
<dbReference type="EMBL" id="BAABKC010000007">
    <property type="protein sequence ID" value="GAA5043405.1"/>
    <property type="molecule type" value="Genomic_DNA"/>
</dbReference>
<dbReference type="Proteomes" id="UP001500124">
    <property type="component" value="Unassembled WGS sequence"/>
</dbReference>
<evidence type="ECO:0000256" key="1">
    <source>
        <dbReference type="SAM" id="MobiDB-lite"/>
    </source>
</evidence>
<comment type="caution">
    <text evidence="2">The sequence shown here is derived from an EMBL/GenBank/DDBJ whole genome shotgun (WGS) entry which is preliminary data.</text>
</comment>
<evidence type="ECO:0000313" key="3">
    <source>
        <dbReference type="Proteomes" id="UP001500124"/>
    </source>
</evidence>
<evidence type="ECO:0000313" key="2">
    <source>
        <dbReference type="EMBL" id="GAA5043405.1"/>
    </source>
</evidence>
<gene>
    <name evidence="2" type="ORF">GCM10023336_04950</name>
</gene>
<proteinExistence type="predicted"/>